<feature type="compositionally biased region" description="Low complexity" evidence="4">
    <location>
        <begin position="333"/>
        <end position="348"/>
    </location>
</feature>
<feature type="region of interest" description="Disordered" evidence="4">
    <location>
        <begin position="1167"/>
        <end position="1194"/>
    </location>
</feature>
<evidence type="ECO:0000313" key="7">
    <source>
        <dbReference type="Proteomes" id="UP000504635"/>
    </source>
</evidence>
<evidence type="ECO:0000256" key="3">
    <source>
        <dbReference type="ARBA" id="ARBA00022737"/>
    </source>
</evidence>
<feature type="chain" id="PRO_5026685791" evidence="6">
    <location>
        <begin position="18"/>
        <end position="1302"/>
    </location>
</feature>
<proteinExistence type="predicted"/>
<keyword evidence="5" id="KW-0812">Transmembrane</keyword>
<evidence type="ECO:0000256" key="4">
    <source>
        <dbReference type="SAM" id="MobiDB-lite"/>
    </source>
</evidence>
<keyword evidence="1" id="KW-0433">Leucine-rich repeat</keyword>
<dbReference type="Gene3D" id="3.80.10.10">
    <property type="entry name" value="Ribonuclease Inhibitor"/>
    <property type="match status" value="4"/>
</dbReference>
<dbReference type="CTD" id="37548"/>
<dbReference type="InterPro" id="IPR003591">
    <property type="entry name" value="Leu-rich_rpt_typical-subtyp"/>
</dbReference>
<dbReference type="InterPro" id="IPR032675">
    <property type="entry name" value="LRR_dom_sf"/>
</dbReference>
<feature type="region of interest" description="Disordered" evidence="4">
    <location>
        <begin position="330"/>
        <end position="351"/>
    </location>
</feature>
<feature type="transmembrane region" description="Helical" evidence="5">
    <location>
        <begin position="602"/>
        <end position="619"/>
    </location>
</feature>
<organism evidence="7 8">
    <name type="scientific">Sitophilus oryzae</name>
    <name type="common">Rice weevil</name>
    <name type="synonym">Curculio oryzae</name>
    <dbReference type="NCBI Taxonomy" id="7048"/>
    <lineage>
        <taxon>Eukaryota</taxon>
        <taxon>Metazoa</taxon>
        <taxon>Ecdysozoa</taxon>
        <taxon>Arthropoda</taxon>
        <taxon>Hexapoda</taxon>
        <taxon>Insecta</taxon>
        <taxon>Pterygota</taxon>
        <taxon>Neoptera</taxon>
        <taxon>Endopterygota</taxon>
        <taxon>Coleoptera</taxon>
        <taxon>Polyphaga</taxon>
        <taxon>Cucujiformia</taxon>
        <taxon>Curculionidae</taxon>
        <taxon>Dryophthorinae</taxon>
        <taxon>Sitophilus</taxon>
    </lineage>
</organism>
<gene>
    <name evidence="8" type="primary">LOC115882468</name>
</gene>
<accession>A0A6J2XY26</accession>
<feature type="transmembrane region" description="Helical" evidence="5">
    <location>
        <begin position="395"/>
        <end position="416"/>
    </location>
</feature>
<protein>
    <submittedName>
        <fullName evidence="8">Uncharacterized protein LOC115882468</fullName>
    </submittedName>
</protein>
<evidence type="ECO:0000256" key="2">
    <source>
        <dbReference type="ARBA" id="ARBA00022729"/>
    </source>
</evidence>
<evidence type="ECO:0000256" key="6">
    <source>
        <dbReference type="SAM" id="SignalP"/>
    </source>
</evidence>
<feature type="signal peptide" evidence="6">
    <location>
        <begin position="1"/>
        <end position="17"/>
    </location>
</feature>
<keyword evidence="3" id="KW-0677">Repeat</keyword>
<sequence>MWTQSALVLSLLRAVLSASIVHCPEETTCSEEGSIEAKSFAFLNDLDTKYYRDVTRLTISNASLDKIPPELKYFKELKYLDLSHNNIEITSIPSLPKLLVLKLQNNNLKSLSFSMLPKNIEELDLSNNLLSRIPQDYTALRALKVLDLSKNLFDCDCYNYNVLTYRKLLKDRIHMPNAVTCEYPVQFSGKNIDTINCTLNDIMVYDEPEEGSGMVDDIFNETLEATPAAPHLQEDDLVEENEFIDDADQLPKDEQTLNVSDVSEAQEEGSGDVEGSGFAPIELHVIPVCHINCSTPEPVGSHDGNDTAPVPAPTDQLKIIAEDVFNPILMEPTPSTTTTTTQTIASSTIREEPFEKEKNIEVFRQSDKDDDVEVFSNQTNTGEMEKATALNPNNYTVYVVVACGLILAAVFIVCLIRKQKAKRIRKNRREINPAGGEEMRPLEKTAITAISEKNGKSSHIPENIPLINGGQNGKHKDEPVLKAYTPLEHPEHSGDSQEDEPELRDRLAPPSPRERVTIRASELPDSIPKTPVFVHRQKNSEGEIITTVLPPVLVINATCLVPSFAELAEYCSDVNVLEGILPEQVETSPYEGIRKIGSMKTLWFLSALVASCWTLPQVAPENCLPSCTCKNLLPNILKVTSCDSPLTINSTLFRHLHREIITVISFSNVIVEQITEDAFEKFPLLEDVLIQNSQIGHVDSKVFDKVKKVKFADCGFEDSPDLKSEKLQELHFGRCKLDEIPPLDNLFSLKFLNLSGNYINNIDIMSFAELFDLETLILSNNEITRIPANVFVNNEELNSLYLDNNPLKYFFLNTSNKLETLSLKNCYLTSFDYKSTSRLDSLNELILSNNKINSLKARDMVYMEKLTVVDLSNNSLTDLDNDLFIGNPNLQKLTLDGNKFSKLPNFTLPDDKNFEIYTLSCKDCGLTAIHKNVFAHMPALIRLNLANNKLNNVADMFDFIISLRMLDISYNNISKLSPVAFQNTTNLETLNIAGNPLLTLNPEAFLPTKAIKKIDASHCRLYKLWSSNTTYLKSLRKFIISDNQLTTLSLENFSITPYLQVVDLHNNPLKFDDNYCRVLRYFDKHGVYHVEYSNPSPNPEEMLDDIDNFTQSQWLGSQEKKCPEISNDIDAMDYHVENDSYEDVQDDFETLKKDVLINDDYDYHYVEDEEDSDSDSDEENDTEDAEDESSDDRITAEIVEDENSSLAKASYILSVTSVFVLTALAVLILAVTFTLFILKRNNNFNMHKANLPRIKILRWESPMGQKKHSGSVYQKLSEELNGPPTPKCSRYEFGATPTVHTI</sequence>
<evidence type="ECO:0000313" key="8">
    <source>
        <dbReference type="RefSeq" id="XP_030756398.1"/>
    </source>
</evidence>
<keyword evidence="5" id="KW-0472">Membrane</keyword>
<dbReference type="SUPFAM" id="SSF52047">
    <property type="entry name" value="RNI-like"/>
    <property type="match status" value="1"/>
</dbReference>
<keyword evidence="5" id="KW-1133">Transmembrane helix</keyword>
<dbReference type="InParanoid" id="A0A6J2XY26"/>
<dbReference type="InterPro" id="IPR050541">
    <property type="entry name" value="LRR_TM_domain-containing"/>
</dbReference>
<dbReference type="PROSITE" id="PS51450">
    <property type="entry name" value="LRR"/>
    <property type="match status" value="8"/>
</dbReference>
<dbReference type="Pfam" id="PF00560">
    <property type="entry name" value="LRR_1"/>
    <property type="match status" value="1"/>
</dbReference>
<keyword evidence="7" id="KW-1185">Reference proteome</keyword>
<feature type="region of interest" description="Disordered" evidence="4">
    <location>
        <begin position="455"/>
        <end position="515"/>
    </location>
</feature>
<dbReference type="SUPFAM" id="SSF52058">
    <property type="entry name" value="L domain-like"/>
    <property type="match status" value="2"/>
</dbReference>
<feature type="compositionally biased region" description="Acidic residues" evidence="4">
    <location>
        <begin position="1167"/>
        <end position="1190"/>
    </location>
</feature>
<dbReference type="KEGG" id="soy:115882468"/>
<evidence type="ECO:0000256" key="1">
    <source>
        <dbReference type="ARBA" id="ARBA00022614"/>
    </source>
</evidence>
<feature type="transmembrane region" description="Helical" evidence="5">
    <location>
        <begin position="1211"/>
        <end position="1238"/>
    </location>
</feature>
<dbReference type="SMART" id="SM00364">
    <property type="entry name" value="LRR_BAC"/>
    <property type="match status" value="6"/>
</dbReference>
<name>A0A6J2XY26_SITOR</name>
<evidence type="ECO:0000256" key="5">
    <source>
        <dbReference type="SAM" id="Phobius"/>
    </source>
</evidence>
<keyword evidence="2 6" id="KW-0732">Signal</keyword>
<dbReference type="InterPro" id="IPR001611">
    <property type="entry name" value="Leu-rich_rpt"/>
</dbReference>
<dbReference type="Pfam" id="PF13855">
    <property type="entry name" value="LRR_8"/>
    <property type="match status" value="3"/>
</dbReference>
<dbReference type="RefSeq" id="XP_030756398.1">
    <property type="nucleotide sequence ID" value="XM_030900538.1"/>
</dbReference>
<dbReference type="OrthoDB" id="2325980at2759"/>
<dbReference type="SMART" id="SM00369">
    <property type="entry name" value="LRR_TYP"/>
    <property type="match status" value="11"/>
</dbReference>
<dbReference type="Proteomes" id="UP000504635">
    <property type="component" value="Unplaced"/>
</dbReference>
<feature type="compositionally biased region" description="Basic and acidic residues" evidence="4">
    <location>
        <begin position="503"/>
        <end position="515"/>
    </location>
</feature>
<feature type="region of interest" description="Disordered" evidence="4">
    <location>
        <begin position="248"/>
        <end position="274"/>
    </location>
</feature>
<dbReference type="GO" id="GO:0005886">
    <property type="term" value="C:plasma membrane"/>
    <property type="evidence" value="ECO:0007669"/>
    <property type="project" value="TreeGrafter"/>
</dbReference>
<reference evidence="8" key="1">
    <citation type="submission" date="2025-08" db="UniProtKB">
        <authorList>
            <consortium name="RefSeq"/>
        </authorList>
    </citation>
    <scope>IDENTIFICATION</scope>
    <source>
        <tissue evidence="8">Gonads</tissue>
    </source>
</reference>
<dbReference type="PANTHER" id="PTHR24369:SF210">
    <property type="entry name" value="CHAOPTIN-RELATED"/>
    <property type="match status" value="1"/>
</dbReference>
<dbReference type="GeneID" id="115882468"/>
<dbReference type="PANTHER" id="PTHR24369">
    <property type="entry name" value="ANTIGEN BSP, PUTATIVE-RELATED"/>
    <property type="match status" value="1"/>
</dbReference>